<keyword evidence="2" id="KW-1185">Reference proteome</keyword>
<dbReference type="EMBL" id="JARKNE010000012">
    <property type="protein sequence ID" value="KAK5775236.1"/>
    <property type="molecule type" value="Genomic_DNA"/>
</dbReference>
<evidence type="ECO:0000313" key="2">
    <source>
        <dbReference type="Proteomes" id="UP001358586"/>
    </source>
</evidence>
<gene>
    <name evidence="1" type="ORF">PVK06_043108</name>
</gene>
<comment type="caution">
    <text evidence="1">The sequence shown here is derived from an EMBL/GenBank/DDBJ whole genome shotgun (WGS) entry which is preliminary data.</text>
</comment>
<evidence type="ECO:0000313" key="1">
    <source>
        <dbReference type="EMBL" id="KAK5775236.1"/>
    </source>
</evidence>
<name>A0ABR0MMK3_GOSAR</name>
<reference evidence="1 2" key="1">
    <citation type="submission" date="2023-03" db="EMBL/GenBank/DDBJ databases">
        <title>WGS of Gossypium arboreum.</title>
        <authorList>
            <person name="Yu D."/>
        </authorList>
    </citation>
    <scope>NUCLEOTIDE SEQUENCE [LARGE SCALE GENOMIC DNA]</scope>
    <source>
        <tissue evidence="1">Leaf</tissue>
    </source>
</reference>
<organism evidence="1 2">
    <name type="scientific">Gossypium arboreum</name>
    <name type="common">Tree cotton</name>
    <name type="synonym">Gossypium nanking</name>
    <dbReference type="NCBI Taxonomy" id="29729"/>
    <lineage>
        <taxon>Eukaryota</taxon>
        <taxon>Viridiplantae</taxon>
        <taxon>Streptophyta</taxon>
        <taxon>Embryophyta</taxon>
        <taxon>Tracheophyta</taxon>
        <taxon>Spermatophyta</taxon>
        <taxon>Magnoliopsida</taxon>
        <taxon>eudicotyledons</taxon>
        <taxon>Gunneridae</taxon>
        <taxon>Pentapetalae</taxon>
        <taxon>rosids</taxon>
        <taxon>malvids</taxon>
        <taxon>Malvales</taxon>
        <taxon>Malvaceae</taxon>
        <taxon>Malvoideae</taxon>
        <taxon>Gossypium</taxon>
    </lineage>
</organism>
<protein>
    <submittedName>
        <fullName evidence="1">Uncharacterized protein</fullName>
    </submittedName>
</protein>
<proteinExistence type="predicted"/>
<sequence>MAKANVATTHTIKASGNVGSSAQSIGSTRPLFLAEIEVKTRKELCFWCGAKYCVGHKCVRPQLYQLLLDLYSDRKEENLWEYLDQLEDITPDEDAAKGPILSLHGIYRSQGHNTIRIASRIGVTKVNILVDSGSTHNLFSVKLVRQLFLLIN</sequence>
<dbReference type="Proteomes" id="UP001358586">
    <property type="component" value="Chromosome 12"/>
</dbReference>
<accession>A0ABR0MMK3</accession>